<feature type="compositionally biased region" description="Polar residues" evidence="7">
    <location>
        <begin position="35"/>
        <end position="49"/>
    </location>
</feature>
<dbReference type="InterPro" id="IPR036427">
    <property type="entry name" value="Bromodomain-like_sf"/>
</dbReference>
<evidence type="ECO:0000256" key="4">
    <source>
        <dbReference type="ARBA" id="ARBA00034031"/>
    </source>
</evidence>
<dbReference type="GO" id="GO:0006338">
    <property type="term" value="P:chromatin remodeling"/>
    <property type="evidence" value="ECO:0007669"/>
    <property type="project" value="TreeGrafter"/>
</dbReference>
<evidence type="ECO:0000256" key="2">
    <source>
        <dbReference type="ARBA" id="ARBA00012573"/>
    </source>
</evidence>
<evidence type="ECO:0000256" key="6">
    <source>
        <dbReference type="SAM" id="Coils"/>
    </source>
</evidence>
<feature type="domain" description="Bromo" evidence="8">
    <location>
        <begin position="369"/>
        <end position="441"/>
    </location>
</feature>
<dbReference type="Gene3D" id="1.20.920.10">
    <property type="entry name" value="Bromodomain-like"/>
    <property type="match status" value="2"/>
</dbReference>
<dbReference type="PRINTS" id="PR00503">
    <property type="entry name" value="BROMODOMAIN"/>
</dbReference>
<dbReference type="EC" id="4.6.1.16" evidence="2"/>
<dbReference type="Proteomes" id="UP000697127">
    <property type="component" value="Unassembled WGS sequence"/>
</dbReference>
<evidence type="ECO:0000256" key="3">
    <source>
        <dbReference type="ARBA" id="ARBA00023117"/>
    </source>
</evidence>
<name>A0A9P6WJS7_9ASCO</name>
<dbReference type="SUPFAM" id="SSF53032">
    <property type="entry name" value="tRNA-intron endonuclease catalytic domain-like"/>
    <property type="match status" value="1"/>
</dbReference>
<dbReference type="CDD" id="cd05499">
    <property type="entry name" value="Bromo_BDF1_2_II"/>
    <property type="match status" value="1"/>
</dbReference>
<dbReference type="GO" id="GO:0000785">
    <property type="term" value="C:chromatin"/>
    <property type="evidence" value="ECO:0007669"/>
    <property type="project" value="TreeGrafter"/>
</dbReference>
<dbReference type="PROSITE" id="PS50014">
    <property type="entry name" value="BROMODOMAIN_2"/>
    <property type="match status" value="2"/>
</dbReference>
<evidence type="ECO:0000256" key="7">
    <source>
        <dbReference type="SAM" id="MobiDB-lite"/>
    </source>
</evidence>
<dbReference type="CDD" id="cd22363">
    <property type="entry name" value="tRNA-intron_lyase_C"/>
    <property type="match status" value="1"/>
</dbReference>
<feature type="compositionally biased region" description="Acidic residues" evidence="7">
    <location>
        <begin position="468"/>
        <end position="483"/>
    </location>
</feature>
<feature type="compositionally biased region" description="Low complexity" evidence="7">
    <location>
        <begin position="102"/>
        <end position="143"/>
    </location>
</feature>
<dbReference type="Gene3D" id="1.20.1270.220">
    <property type="match status" value="1"/>
</dbReference>
<dbReference type="InterPro" id="IPR001487">
    <property type="entry name" value="Bromodomain"/>
</dbReference>
<sequence length="1256" mass="143234">MSTELATQQSNNDNLNDSNNATTTTTLNPTTQNDVESSLVSTNVSSDASVDSIKKHNLDDAEKEKVNNNEPPEKKLKTEQGGQQDLEPSTATISKTEVNDSTATTTTAAATTATTTVSDVPTADSATATSTETSVATTTTAAPPAVPLVPAPKPPAEPDMNNLPSNPMPQHQRKYAINSIKAIKRLKDAGPFIHPVDIVKLNIPFYYNYITRPMDLNTIEKKITVNAYENPDQLVEDFNLMVENCFKFNGKDSVISQMVRNIQASFEKHMSHMPAKELPQSNSNNQNGVNNNNNRVSTGGKSTRRRANNGDEVPKIRRDISALDNGRPKREIHPPKPKDMPYDIRPKKKKYQPELRFCQQILKEFTSKKYENISWPFLEPVDPVTMDCPSYFDVIKNPMDLSTIQNKLSNGDYETADDFEKDIRLVFTNCYIFNPEGTAVNMMGHRLESVFNEKWSKRPKTPISPSGSDDEDDEEFDENEEFTLDINSISDPTIEFLLANIERMTEDLRKMRQEKYDTLKKEWMKKRQTKRNKKGKRGNKKSGKKSNKDSGDLEDNFDEDSFYPKHVTYEMKKEISEAMQHINEKMLKNVIAIIKEGVPDLQDDDEIELEMDMLDNTTLSKLYRYLVGGKKEKNGKKSKKNGTDSEEKKIEALKKKLAQFEAVGNDAQKASSLQQQYVPRRPSPLAKYSFFGKKADGNDDDDSSGEENDDDNDSNGEENDENENSGKFIVKNGKDNIIDHHETLIPLVSSPHQTSFNTESASSINNENRNTQIKTVYPVLQKSYSISNNNLLDKENVLNDNILNNNSFDSETTTSQRPTIKLSPSISYGATYISTDLSDSTGDASRSGSISTSVSGISNLSTLNGIIDENNIQNYSNNQYEEIISIPMFVHGDHVLIFSSESMKEMTIKYGITGQLSGTLPLAPQQNSLLGFPWRLSLYEVLWCLDEKIGILIDSKDVIKEGYVKEFMFDDNKRNILINDLQERLNIWRDEKQKEIEEQMKKLNIIKKAKKSMQPLENGLVSSASMPDLQQVLNDKEKKEREIEESKRQTREMNEKSKKNKIVFMETPSDDSRVSFLWDKLIDKYYQDTNHYIYKLLKNMINNEIEKMHYMNKELCYEKLWMNYMMFKYLKSNLGYSLLPGMRFGGVFVSYPGDPLRYHSQQIIETREYYKEDIGLFKICNRGRLATGVRKVWVVGGCVDDYDGKQDIVRHILENQNEDNNNSDKIKNNRIRRRYKGNNNVDANKLRCFSIEWAGF</sequence>
<dbReference type="Pfam" id="PF00439">
    <property type="entry name" value="Bromodomain"/>
    <property type="match status" value="2"/>
</dbReference>
<feature type="region of interest" description="Disordered" evidence="7">
    <location>
        <begin position="519"/>
        <end position="559"/>
    </location>
</feature>
<feature type="compositionally biased region" description="Polar residues" evidence="7">
    <location>
        <begin position="80"/>
        <end position="101"/>
    </location>
</feature>
<feature type="region of interest" description="Disordered" evidence="7">
    <location>
        <begin position="687"/>
        <end position="728"/>
    </location>
</feature>
<dbReference type="InterPro" id="IPR050935">
    <property type="entry name" value="Bromo_chromatin_reader"/>
</dbReference>
<keyword evidence="3 5" id="KW-0103">Bromodomain</keyword>
<dbReference type="SUPFAM" id="SSF47370">
    <property type="entry name" value="Bromodomain"/>
    <property type="match status" value="2"/>
</dbReference>
<dbReference type="PANTHER" id="PTHR22880:SF225">
    <property type="entry name" value="BROMODOMAIN-CONTAINING PROTEIN BET-1-RELATED"/>
    <property type="match status" value="1"/>
</dbReference>
<reference evidence="10" key="1">
    <citation type="submission" date="2020-11" db="EMBL/GenBank/DDBJ databases">
        <title>Kefir isolates.</title>
        <authorList>
            <person name="Marcisauskas S."/>
            <person name="Kim Y."/>
            <person name="Blasche S."/>
        </authorList>
    </citation>
    <scope>NUCLEOTIDE SEQUENCE</scope>
    <source>
        <strain evidence="10">Olga-1</strain>
    </source>
</reference>
<dbReference type="GO" id="GO:0006388">
    <property type="term" value="P:tRNA splicing, via endonucleolytic cleavage and ligation"/>
    <property type="evidence" value="ECO:0007669"/>
    <property type="project" value="InterPro"/>
</dbReference>
<dbReference type="GO" id="GO:0006355">
    <property type="term" value="P:regulation of DNA-templated transcription"/>
    <property type="evidence" value="ECO:0007669"/>
    <property type="project" value="TreeGrafter"/>
</dbReference>
<feature type="compositionally biased region" description="Basic residues" evidence="7">
    <location>
        <begin position="523"/>
        <end position="545"/>
    </location>
</feature>
<dbReference type="Pfam" id="PF26577">
    <property type="entry name" value="TSEN34_N"/>
    <property type="match status" value="1"/>
</dbReference>
<dbReference type="SMART" id="SM00297">
    <property type="entry name" value="BROMO"/>
    <property type="match status" value="2"/>
</dbReference>
<dbReference type="GO" id="GO:0005634">
    <property type="term" value="C:nucleus"/>
    <property type="evidence" value="ECO:0007669"/>
    <property type="project" value="TreeGrafter"/>
</dbReference>
<dbReference type="Gene3D" id="3.40.1350.10">
    <property type="match status" value="1"/>
</dbReference>
<feature type="domain" description="Bromo" evidence="8">
    <location>
        <begin position="184"/>
        <end position="256"/>
    </location>
</feature>
<comment type="similarity">
    <text evidence="1">Belongs to the tRNA-intron endonuclease family.</text>
</comment>
<gene>
    <name evidence="10" type="ORF">C6P40_001219</name>
</gene>
<dbReference type="InterPro" id="IPR036167">
    <property type="entry name" value="tRNA_intron_Endo_cat-like_sf"/>
</dbReference>
<comment type="caution">
    <text evidence="10">The sequence shown here is derived from an EMBL/GenBank/DDBJ whole genome shotgun (WGS) entry which is preliminary data.</text>
</comment>
<dbReference type="GO" id="GO:0000213">
    <property type="term" value="F:tRNA-intron lyase activity"/>
    <property type="evidence" value="ECO:0007669"/>
    <property type="project" value="UniProtKB-EC"/>
</dbReference>
<evidence type="ECO:0000313" key="11">
    <source>
        <dbReference type="Proteomes" id="UP000697127"/>
    </source>
</evidence>
<feature type="domain" description="NET" evidence="9">
    <location>
        <begin position="557"/>
        <end position="637"/>
    </location>
</feature>
<evidence type="ECO:0000259" key="8">
    <source>
        <dbReference type="PROSITE" id="PS50014"/>
    </source>
</evidence>
<feature type="compositionally biased region" description="Basic and acidic residues" evidence="7">
    <location>
        <begin position="308"/>
        <end position="344"/>
    </location>
</feature>
<dbReference type="PROSITE" id="PS00633">
    <property type="entry name" value="BROMODOMAIN_1"/>
    <property type="match status" value="1"/>
</dbReference>
<dbReference type="InterPro" id="IPR059049">
    <property type="entry name" value="TSEN34_N"/>
</dbReference>
<dbReference type="InterPro" id="IPR038336">
    <property type="entry name" value="NET_sf"/>
</dbReference>
<feature type="compositionally biased region" description="Acidic residues" evidence="7">
    <location>
        <begin position="698"/>
        <end position="723"/>
    </location>
</feature>
<keyword evidence="11" id="KW-1185">Reference proteome</keyword>
<dbReference type="PANTHER" id="PTHR22880">
    <property type="entry name" value="FALZ-RELATED BROMODOMAIN-CONTAINING PROTEINS"/>
    <property type="match status" value="1"/>
</dbReference>
<protein>
    <recommendedName>
        <fullName evidence="2">tRNA-intron lyase</fullName>
        <ecNumber evidence="2">4.6.1.16</ecNumber>
    </recommendedName>
</protein>
<dbReference type="Pfam" id="PF01974">
    <property type="entry name" value="tRNA_int_endo"/>
    <property type="match status" value="1"/>
</dbReference>
<feature type="region of interest" description="Disordered" evidence="7">
    <location>
        <begin position="275"/>
        <end position="344"/>
    </location>
</feature>
<keyword evidence="6" id="KW-0175">Coiled coil</keyword>
<proteinExistence type="inferred from homology"/>
<evidence type="ECO:0000259" key="9">
    <source>
        <dbReference type="PROSITE" id="PS51525"/>
    </source>
</evidence>
<dbReference type="InterPro" id="IPR027353">
    <property type="entry name" value="NET_dom"/>
</dbReference>
<feature type="region of interest" description="Disordered" evidence="7">
    <location>
        <begin position="1034"/>
        <end position="1057"/>
    </location>
</feature>
<evidence type="ECO:0000256" key="1">
    <source>
        <dbReference type="ARBA" id="ARBA00008078"/>
    </source>
</evidence>
<dbReference type="EMBL" id="PUHW01000169">
    <property type="protein sequence ID" value="KAG0688242.1"/>
    <property type="molecule type" value="Genomic_DNA"/>
</dbReference>
<comment type="catalytic activity">
    <reaction evidence="4">
        <text>pretRNA = a 3'-half-tRNA molecule with a 5'-OH end + a 5'-half-tRNA molecule with a 2',3'-cyclic phosphate end + an intron with a 2',3'-cyclic phosphate and a 5'-hydroxyl terminus.</text>
        <dbReference type="EC" id="4.6.1.16"/>
    </reaction>
</comment>
<feature type="coiled-coil region" evidence="6">
    <location>
        <begin position="643"/>
        <end position="670"/>
    </location>
</feature>
<dbReference type="AlphaFoldDB" id="A0A9P6WJS7"/>
<feature type="compositionally biased region" description="Low complexity" evidence="7">
    <location>
        <begin position="7"/>
        <end position="34"/>
    </location>
</feature>
<evidence type="ECO:0000256" key="5">
    <source>
        <dbReference type="PROSITE-ProRule" id="PRU00035"/>
    </source>
</evidence>
<feature type="compositionally biased region" description="Pro residues" evidence="7">
    <location>
        <begin position="144"/>
        <end position="157"/>
    </location>
</feature>
<dbReference type="CDD" id="cd05500">
    <property type="entry name" value="Bromo_BDF1_2_I"/>
    <property type="match status" value="1"/>
</dbReference>
<feature type="compositionally biased region" description="Basic and acidic residues" evidence="7">
    <location>
        <begin position="52"/>
        <end position="78"/>
    </location>
</feature>
<dbReference type="Pfam" id="PF17035">
    <property type="entry name" value="BET"/>
    <property type="match status" value="1"/>
</dbReference>
<dbReference type="InterPro" id="IPR006677">
    <property type="entry name" value="tRNA_intron_Endonuc_cat-like"/>
</dbReference>
<dbReference type="InterPro" id="IPR018359">
    <property type="entry name" value="Bromodomain_CS"/>
</dbReference>
<dbReference type="PROSITE" id="PS51525">
    <property type="entry name" value="NET"/>
    <property type="match status" value="1"/>
</dbReference>
<dbReference type="InterPro" id="IPR011856">
    <property type="entry name" value="tRNA_endonuc-like_dom_sf"/>
</dbReference>
<organism evidence="10 11">
    <name type="scientific">Pichia californica</name>
    <dbReference type="NCBI Taxonomy" id="460514"/>
    <lineage>
        <taxon>Eukaryota</taxon>
        <taxon>Fungi</taxon>
        <taxon>Dikarya</taxon>
        <taxon>Ascomycota</taxon>
        <taxon>Saccharomycotina</taxon>
        <taxon>Pichiomycetes</taxon>
        <taxon>Pichiales</taxon>
        <taxon>Pichiaceae</taxon>
        <taxon>Pichia</taxon>
    </lineage>
</organism>
<dbReference type="GO" id="GO:0003676">
    <property type="term" value="F:nucleic acid binding"/>
    <property type="evidence" value="ECO:0007669"/>
    <property type="project" value="InterPro"/>
</dbReference>
<feature type="region of interest" description="Disordered" evidence="7">
    <location>
        <begin position="455"/>
        <end position="484"/>
    </location>
</feature>
<feature type="region of interest" description="Disordered" evidence="7">
    <location>
        <begin position="1"/>
        <end position="167"/>
    </location>
</feature>
<feature type="compositionally biased region" description="Low complexity" evidence="7">
    <location>
        <begin position="280"/>
        <end position="294"/>
    </location>
</feature>
<evidence type="ECO:0000313" key="10">
    <source>
        <dbReference type="EMBL" id="KAG0688242.1"/>
    </source>
</evidence>
<accession>A0A9P6WJS7</accession>